<feature type="region of interest" description="Disordered" evidence="1">
    <location>
        <begin position="50"/>
        <end position="74"/>
    </location>
</feature>
<evidence type="ECO:0000256" key="2">
    <source>
        <dbReference type="SAM" id="SignalP"/>
    </source>
</evidence>
<dbReference type="AlphaFoldDB" id="A0A4S8KGQ5"/>
<proteinExistence type="predicted"/>
<keyword evidence="4" id="KW-1185">Reference proteome</keyword>
<evidence type="ECO:0000313" key="4">
    <source>
        <dbReference type="Proteomes" id="UP000317650"/>
    </source>
</evidence>
<reference evidence="3 4" key="1">
    <citation type="journal article" date="2019" name="Nat. Plants">
        <title>Genome sequencing of Musa balbisiana reveals subgenome evolution and function divergence in polyploid bananas.</title>
        <authorList>
            <person name="Yao X."/>
        </authorList>
    </citation>
    <scope>NUCLEOTIDE SEQUENCE [LARGE SCALE GENOMIC DNA]</scope>
    <source>
        <strain evidence="4">cv. DH-PKW</strain>
        <tissue evidence="3">Leaves</tissue>
    </source>
</reference>
<evidence type="ECO:0000313" key="3">
    <source>
        <dbReference type="EMBL" id="THU74540.1"/>
    </source>
</evidence>
<name>A0A4S8KGQ5_MUSBA</name>
<evidence type="ECO:0008006" key="5">
    <source>
        <dbReference type="Google" id="ProtNLM"/>
    </source>
</evidence>
<evidence type="ECO:0000256" key="1">
    <source>
        <dbReference type="SAM" id="MobiDB-lite"/>
    </source>
</evidence>
<accession>A0A4S8KGQ5</accession>
<keyword evidence="2" id="KW-0732">Signal</keyword>
<comment type="caution">
    <text evidence="3">The sequence shown here is derived from an EMBL/GenBank/DDBJ whole genome shotgun (WGS) entry which is preliminary data.</text>
</comment>
<organism evidence="3 4">
    <name type="scientific">Musa balbisiana</name>
    <name type="common">Banana</name>
    <dbReference type="NCBI Taxonomy" id="52838"/>
    <lineage>
        <taxon>Eukaryota</taxon>
        <taxon>Viridiplantae</taxon>
        <taxon>Streptophyta</taxon>
        <taxon>Embryophyta</taxon>
        <taxon>Tracheophyta</taxon>
        <taxon>Spermatophyta</taxon>
        <taxon>Magnoliopsida</taxon>
        <taxon>Liliopsida</taxon>
        <taxon>Zingiberales</taxon>
        <taxon>Musaceae</taxon>
        <taxon>Musa</taxon>
    </lineage>
</organism>
<sequence length="105" mass="11833">MSVQWTQTWICWAVTWGWVAYTSAGCHSSASAALPDFSHEMREWRSIHGVSSSSSSSHFSFPEQHSRAEQSKNDCVHDAVEPDTRRCALLACDRNALLSRFIKLC</sequence>
<protein>
    <recommendedName>
        <fullName evidence="5">Secreted protein</fullName>
    </recommendedName>
</protein>
<feature type="compositionally biased region" description="Basic and acidic residues" evidence="1">
    <location>
        <begin position="64"/>
        <end position="74"/>
    </location>
</feature>
<gene>
    <name evidence="3" type="ORF">C4D60_Mb04t34450</name>
</gene>
<feature type="chain" id="PRO_5020415128" description="Secreted protein" evidence="2">
    <location>
        <begin position="25"/>
        <end position="105"/>
    </location>
</feature>
<dbReference type="Proteomes" id="UP000317650">
    <property type="component" value="Chromosome 4"/>
</dbReference>
<dbReference type="EMBL" id="PYDT01000001">
    <property type="protein sequence ID" value="THU74540.1"/>
    <property type="molecule type" value="Genomic_DNA"/>
</dbReference>
<feature type="signal peptide" evidence="2">
    <location>
        <begin position="1"/>
        <end position="24"/>
    </location>
</feature>